<keyword evidence="3" id="KW-0444">Lipid biosynthesis</keyword>
<evidence type="ECO:0000256" key="1">
    <source>
        <dbReference type="ARBA" id="ARBA00004477"/>
    </source>
</evidence>
<evidence type="ECO:0000256" key="10">
    <source>
        <dbReference type="ARBA" id="ARBA00023209"/>
    </source>
</evidence>
<evidence type="ECO:0000313" key="16">
    <source>
        <dbReference type="Proteomes" id="UP000320333"/>
    </source>
</evidence>
<dbReference type="PANTHER" id="PTHR15362">
    <property type="entry name" value="PHOSPHATIDYLINOSITOL SYNTHASE"/>
    <property type="match status" value="1"/>
</dbReference>
<evidence type="ECO:0000256" key="9">
    <source>
        <dbReference type="ARBA" id="ARBA00023136"/>
    </source>
</evidence>
<evidence type="ECO:0008006" key="17">
    <source>
        <dbReference type="Google" id="ProtNLM"/>
    </source>
</evidence>
<keyword evidence="9 14" id="KW-0472">Membrane</keyword>
<gene>
    <name evidence="15" type="ORF">CcCBS67573_g07517</name>
</gene>
<evidence type="ECO:0000256" key="7">
    <source>
        <dbReference type="ARBA" id="ARBA00022989"/>
    </source>
</evidence>
<feature type="region of interest" description="Disordered" evidence="13">
    <location>
        <begin position="1"/>
        <end position="30"/>
    </location>
</feature>
<keyword evidence="10" id="KW-0594">Phospholipid biosynthesis</keyword>
<dbReference type="PANTHER" id="PTHR15362:SF7">
    <property type="entry name" value="PHOSPHATIDYLSERINE SYNTHASE 2"/>
    <property type="match status" value="1"/>
</dbReference>
<proteinExistence type="predicted"/>
<feature type="transmembrane region" description="Helical" evidence="14">
    <location>
        <begin position="403"/>
        <end position="423"/>
    </location>
</feature>
<dbReference type="GO" id="GO:0006659">
    <property type="term" value="P:phosphatidylserine biosynthetic process"/>
    <property type="evidence" value="ECO:0007669"/>
    <property type="project" value="InterPro"/>
</dbReference>
<organism evidence="15 16">
    <name type="scientific">Chytriomyces confervae</name>
    <dbReference type="NCBI Taxonomy" id="246404"/>
    <lineage>
        <taxon>Eukaryota</taxon>
        <taxon>Fungi</taxon>
        <taxon>Fungi incertae sedis</taxon>
        <taxon>Chytridiomycota</taxon>
        <taxon>Chytridiomycota incertae sedis</taxon>
        <taxon>Chytridiomycetes</taxon>
        <taxon>Chytridiales</taxon>
        <taxon>Chytriomycetaceae</taxon>
        <taxon>Chytriomyces</taxon>
    </lineage>
</organism>
<evidence type="ECO:0000256" key="14">
    <source>
        <dbReference type="SAM" id="Phobius"/>
    </source>
</evidence>
<dbReference type="EMBL" id="QEAP01000400">
    <property type="protein sequence ID" value="TPX67431.1"/>
    <property type="molecule type" value="Genomic_DNA"/>
</dbReference>
<feature type="transmembrane region" description="Helical" evidence="14">
    <location>
        <begin position="336"/>
        <end position="357"/>
    </location>
</feature>
<evidence type="ECO:0000256" key="5">
    <source>
        <dbReference type="ARBA" id="ARBA00022692"/>
    </source>
</evidence>
<dbReference type="OrthoDB" id="10265393at2759"/>
<feature type="transmembrane region" description="Helical" evidence="14">
    <location>
        <begin position="85"/>
        <end position="104"/>
    </location>
</feature>
<evidence type="ECO:0000256" key="2">
    <source>
        <dbReference type="ARBA" id="ARBA00005189"/>
    </source>
</evidence>
<evidence type="ECO:0000256" key="3">
    <source>
        <dbReference type="ARBA" id="ARBA00022516"/>
    </source>
</evidence>
<keyword evidence="8" id="KW-0443">Lipid metabolism</keyword>
<evidence type="ECO:0000256" key="8">
    <source>
        <dbReference type="ARBA" id="ARBA00023098"/>
    </source>
</evidence>
<feature type="transmembrane region" description="Helical" evidence="14">
    <location>
        <begin position="369"/>
        <end position="391"/>
    </location>
</feature>
<dbReference type="Proteomes" id="UP000320333">
    <property type="component" value="Unassembled WGS sequence"/>
</dbReference>
<evidence type="ECO:0000256" key="11">
    <source>
        <dbReference type="ARBA" id="ARBA00023264"/>
    </source>
</evidence>
<dbReference type="GO" id="GO:0005789">
    <property type="term" value="C:endoplasmic reticulum membrane"/>
    <property type="evidence" value="ECO:0007669"/>
    <property type="project" value="UniProtKB-SubCell"/>
</dbReference>
<keyword evidence="6" id="KW-0256">Endoplasmic reticulum</keyword>
<name>A0A507EU75_9FUNG</name>
<keyword evidence="16" id="KW-1185">Reference proteome</keyword>
<keyword evidence="5 14" id="KW-0812">Transmembrane</keyword>
<dbReference type="InterPro" id="IPR004277">
    <property type="entry name" value="PSS"/>
</dbReference>
<feature type="transmembrane region" description="Helical" evidence="14">
    <location>
        <begin position="305"/>
        <end position="324"/>
    </location>
</feature>
<dbReference type="GO" id="GO:0106245">
    <property type="term" value="F:L-serine-phosphatidylethanolamine phosphatidyltransferase activity"/>
    <property type="evidence" value="ECO:0007669"/>
    <property type="project" value="InterPro"/>
</dbReference>
<comment type="subcellular location">
    <subcellularLocation>
        <location evidence="1">Endoplasmic reticulum membrane</location>
        <topology evidence="1">Multi-pass membrane protein</topology>
    </subcellularLocation>
</comment>
<keyword evidence="7 14" id="KW-1133">Transmembrane helix</keyword>
<evidence type="ECO:0000256" key="12">
    <source>
        <dbReference type="ARBA" id="ARBA00025707"/>
    </source>
</evidence>
<keyword evidence="4" id="KW-0808">Transferase</keyword>
<evidence type="ECO:0000256" key="4">
    <source>
        <dbReference type="ARBA" id="ARBA00022679"/>
    </source>
</evidence>
<comment type="pathway">
    <text evidence="2">Lipid metabolism.</text>
</comment>
<evidence type="ECO:0000256" key="6">
    <source>
        <dbReference type="ARBA" id="ARBA00022824"/>
    </source>
</evidence>
<accession>A0A507EU75</accession>
<dbReference type="Pfam" id="PF03034">
    <property type="entry name" value="PSS"/>
    <property type="match status" value="1"/>
</dbReference>
<feature type="transmembrane region" description="Helical" evidence="14">
    <location>
        <begin position="145"/>
        <end position="165"/>
    </location>
</feature>
<protein>
    <recommendedName>
        <fullName evidence="17">Phosphatidylserine synthase</fullName>
    </recommendedName>
</protein>
<sequence>MAPIKRRGSKTASTSRDPSRGRTRSKSAKSVAAKPSSVRDSWIYTYADDINPTLEFFYKPHTISAVSLIFDDCGRPSKKAKRTTLLARCVQLLFMIAGFIYYAFNSQSNVVSNTKMGAIACFGVILLTGLVEFKDGPFIRPHPAFWRLVLAVSVSYQLILVMLLFQDKHTARHLFSYLDPSLGVELPEKSYAEDCSITWQTVYNHMDVFVIAHTVGWFAKSMVLRDQWICWILSILFEFLEYSLQHQLPNFAECWWDHWILDQYSWRSVNQIPTYQGKIQRGFAQFTPHSWTRFNWGPSKSFKSFLAVIALIAFELQIELNAFYLKALLWLPPPHFINVLRLVTMFLFCMPATREVYQYLSDPRCKRLGYHAWMLVANVMTESLICIKFSAGEFSEPFPPNVILFWVLVVISLVVYAAAQFGLRPMLEAKAAEAEAAAAREEDAKNE</sequence>
<evidence type="ECO:0000256" key="13">
    <source>
        <dbReference type="SAM" id="MobiDB-lite"/>
    </source>
</evidence>
<evidence type="ECO:0000313" key="15">
    <source>
        <dbReference type="EMBL" id="TPX67431.1"/>
    </source>
</evidence>
<keyword evidence="11" id="KW-1208">Phospholipid metabolism</keyword>
<reference evidence="15 16" key="1">
    <citation type="journal article" date="2019" name="Sci. Rep.">
        <title>Comparative genomics of chytrid fungi reveal insights into the obligate biotrophic and pathogenic lifestyle of Synchytrium endobioticum.</title>
        <authorList>
            <person name="van de Vossenberg B.T.L.H."/>
            <person name="Warris S."/>
            <person name="Nguyen H.D.T."/>
            <person name="van Gent-Pelzer M.P.E."/>
            <person name="Joly D.L."/>
            <person name="van de Geest H.C."/>
            <person name="Bonants P.J.M."/>
            <person name="Smith D.S."/>
            <person name="Levesque C.A."/>
            <person name="van der Lee T.A.J."/>
        </authorList>
    </citation>
    <scope>NUCLEOTIDE SEQUENCE [LARGE SCALE GENOMIC DNA]</scope>
    <source>
        <strain evidence="15 16">CBS 675.73</strain>
    </source>
</reference>
<dbReference type="AlphaFoldDB" id="A0A507EU75"/>
<dbReference type="STRING" id="246404.A0A507EU75"/>
<comment type="pathway">
    <text evidence="12">Phospholipid metabolism.</text>
</comment>
<comment type="caution">
    <text evidence="15">The sequence shown here is derived from an EMBL/GenBank/DDBJ whole genome shotgun (WGS) entry which is preliminary data.</text>
</comment>